<protein>
    <recommendedName>
        <fullName evidence="3">NADH:flavin oxidoreductase/NADH oxidase N-terminal domain-containing protein</fullName>
    </recommendedName>
</protein>
<dbReference type="Gene3D" id="3.20.20.70">
    <property type="entry name" value="Aldolase class I"/>
    <property type="match status" value="1"/>
</dbReference>
<dbReference type="EMBL" id="AAVT01000008">
    <property type="protein sequence ID" value="EAW30410.1"/>
    <property type="molecule type" value="Genomic_DNA"/>
</dbReference>
<accession>A0YFJ6</accession>
<evidence type="ECO:0000313" key="4">
    <source>
        <dbReference type="EMBL" id="EAW30410.1"/>
    </source>
</evidence>
<dbReference type="GO" id="GO:0016491">
    <property type="term" value="F:oxidoreductase activity"/>
    <property type="evidence" value="ECO:0007669"/>
    <property type="project" value="UniProtKB-KW"/>
</dbReference>
<dbReference type="SUPFAM" id="SSF51395">
    <property type="entry name" value="FMN-linked oxidoreductases"/>
    <property type="match status" value="1"/>
</dbReference>
<dbReference type="PANTHER" id="PTHR43656">
    <property type="entry name" value="BINDING OXIDOREDUCTASE, PUTATIVE (AFU_ORTHOLOGUE AFUA_2G08260)-RELATED"/>
    <property type="match status" value="1"/>
</dbReference>
<keyword evidence="5" id="KW-1185">Reference proteome</keyword>
<name>A0YFJ6_9GAMM</name>
<dbReference type="CDD" id="cd02803">
    <property type="entry name" value="OYE_like_FMN_family"/>
    <property type="match status" value="1"/>
</dbReference>
<sequence>MSNLFEPISLGKSTIKNRFFLAPLTNTQSYADGRLSDDEYQWLTMRAKGGFAMTMTCAAHVQAVGQGFPGQLGIFSDDHLEGLTRLASGIKAENSLSIVQLHHAGMRTPGELINDRPVCPSDHSETGSRGLSTKEVEQLAEDFITAAQRAEAAGFEGVELHGAHGYILCQFLSPTINQRSDQYGGSLENRSRILMDIIAGIRERCSPDFVLGVRLSPERFDVKLAEILELSQQLMSAGSIDFLDMSLWNVFKEPAEEEFQGRSLASYFTELDRGATKLGFAGSIRTPAEAQQCLDLNVDFVMLGRAAILHHDFPDQMKNDPQFQPIKNPVSADHLRLEGLGEAFINYMSSWKGFVKD</sequence>
<comment type="caution">
    <text evidence="4">The sequence shown here is derived from an EMBL/GenBank/DDBJ whole genome shotgun (WGS) entry which is preliminary data.</text>
</comment>
<evidence type="ECO:0000256" key="2">
    <source>
        <dbReference type="ARBA" id="ARBA00023002"/>
    </source>
</evidence>
<evidence type="ECO:0000313" key="5">
    <source>
        <dbReference type="Proteomes" id="UP000004931"/>
    </source>
</evidence>
<dbReference type="eggNOG" id="COG1902">
    <property type="taxonomic scope" value="Bacteria"/>
</dbReference>
<dbReference type="OrthoDB" id="8523426at2"/>
<dbReference type="Pfam" id="PF00724">
    <property type="entry name" value="Oxidored_FMN"/>
    <property type="match status" value="1"/>
</dbReference>
<evidence type="ECO:0000259" key="3">
    <source>
        <dbReference type="Pfam" id="PF00724"/>
    </source>
</evidence>
<dbReference type="InterPro" id="IPR051799">
    <property type="entry name" value="NADH_flavin_oxidoreductase"/>
</dbReference>
<dbReference type="InterPro" id="IPR001155">
    <property type="entry name" value="OxRdtase_FMN_N"/>
</dbReference>
<reference evidence="4 5" key="1">
    <citation type="journal article" date="2010" name="J. Bacteriol.">
        <title>Genome sequence of the oligotrophic marine Gammaproteobacterium HTCC2143, isolated from the Oregon Coast.</title>
        <authorList>
            <person name="Oh H.M."/>
            <person name="Kang I."/>
            <person name="Ferriera S."/>
            <person name="Giovannoni S.J."/>
            <person name="Cho J.C."/>
        </authorList>
    </citation>
    <scope>NUCLEOTIDE SEQUENCE [LARGE SCALE GENOMIC DNA]</scope>
    <source>
        <strain evidence="4 5">HTCC2143</strain>
    </source>
</reference>
<gene>
    <name evidence="4" type="ORF">GP2143_09400</name>
</gene>
<dbReference type="GO" id="GO:0010181">
    <property type="term" value="F:FMN binding"/>
    <property type="evidence" value="ECO:0007669"/>
    <property type="project" value="InterPro"/>
</dbReference>
<dbReference type="AlphaFoldDB" id="A0YFJ6"/>
<feature type="domain" description="NADH:flavin oxidoreductase/NADH oxidase N-terminal" evidence="3">
    <location>
        <begin position="3"/>
        <end position="319"/>
    </location>
</feature>
<dbReference type="Proteomes" id="UP000004931">
    <property type="component" value="Unassembled WGS sequence"/>
</dbReference>
<keyword evidence="2" id="KW-0560">Oxidoreductase</keyword>
<dbReference type="InterPro" id="IPR013785">
    <property type="entry name" value="Aldolase_TIM"/>
</dbReference>
<keyword evidence="1" id="KW-0285">Flavoprotein</keyword>
<organism evidence="4 5">
    <name type="scientific">marine gamma proteobacterium HTCC2143</name>
    <dbReference type="NCBI Taxonomy" id="247633"/>
    <lineage>
        <taxon>Bacteria</taxon>
        <taxon>Pseudomonadati</taxon>
        <taxon>Pseudomonadota</taxon>
        <taxon>Gammaproteobacteria</taxon>
        <taxon>Cellvibrionales</taxon>
        <taxon>Spongiibacteraceae</taxon>
        <taxon>BD1-7 clade</taxon>
    </lineage>
</organism>
<proteinExistence type="predicted"/>
<evidence type="ECO:0000256" key="1">
    <source>
        <dbReference type="ARBA" id="ARBA00022630"/>
    </source>
</evidence>
<dbReference type="PANTHER" id="PTHR43656:SF2">
    <property type="entry name" value="BINDING OXIDOREDUCTASE, PUTATIVE (AFU_ORTHOLOGUE AFUA_2G08260)-RELATED"/>
    <property type="match status" value="1"/>
</dbReference>
<dbReference type="STRING" id="247633.GP2143_09400"/>